<evidence type="ECO:0000256" key="3">
    <source>
        <dbReference type="ARBA" id="ARBA00009620"/>
    </source>
</evidence>
<organism evidence="11 12">
    <name type="scientific">Magnetospirillum sulfuroxidans</name>
    <dbReference type="NCBI Taxonomy" id="611300"/>
    <lineage>
        <taxon>Bacteria</taxon>
        <taxon>Pseudomonadati</taxon>
        <taxon>Pseudomonadota</taxon>
        <taxon>Alphaproteobacteria</taxon>
        <taxon>Rhodospirillales</taxon>
        <taxon>Rhodospirillaceae</taxon>
        <taxon>Magnetospirillum</taxon>
    </lineage>
</organism>
<name>A0ABS5I7K3_9PROT</name>
<evidence type="ECO:0000256" key="4">
    <source>
        <dbReference type="ARBA" id="ARBA00015384"/>
    </source>
</evidence>
<dbReference type="NCBIfam" id="NF003465">
    <property type="entry name" value="PRK05089.1"/>
    <property type="match status" value="1"/>
</dbReference>
<dbReference type="PANTHER" id="PTHR21320">
    <property type="entry name" value="CYTOCHROME C OXIDASE ASSEMBLY PROTEIN COX11-RELATED"/>
    <property type="match status" value="1"/>
</dbReference>
<feature type="topological domain" description="Cytoplasmic" evidence="10">
    <location>
        <begin position="1"/>
        <end position="8"/>
    </location>
</feature>
<keyword evidence="8 10" id="KW-0186">Copper</keyword>
<dbReference type="InterPro" id="IPR007533">
    <property type="entry name" value="Cyt_c_oxidase_assmbl_CtaG"/>
</dbReference>
<evidence type="ECO:0000256" key="10">
    <source>
        <dbReference type="HAMAP-Rule" id="MF_00155"/>
    </source>
</evidence>
<evidence type="ECO:0000256" key="6">
    <source>
        <dbReference type="ARBA" id="ARBA00022968"/>
    </source>
</evidence>
<evidence type="ECO:0000313" key="12">
    <source>
        <dbReference type="Proteomes" id="UP000680714"/>
    </source>
</evidence>
<keyword evidence="5 10" id="KW-0812">Transmembrane</keyword>
<keyword evidence="9 10" id="KW-0472">Membrane</keyword>
<dbReference type="InterPro" id="IPR023471">
    <property type="entry name" value="CtaG/Cox11_dom_sf"/>
</dbReference>
<dbReference type="PANTHER" id="PTHR21320:SF3">
    <property type="entry name" value="CYTOCHROME C OXIDASE ASSEMBLY PROTEIN COX11, MITOCHONDRIAL-RELATED"/>
    <property type="match status" value="1"/>
</dbReference>
<reference evidence="11 12" key="1">
    <citation type="submission" date="2021-04" db="EMBL/GenBank/DDBJ databases">
        <title>Magnetospirillum sulfuroxidans sp. nov., a facultative chemolithoautotrophic sulfur-oxidizing alphaproteobacterium isolated from freshwater sediment and proposals for Paramagetospirillum gen. nov., and Magnetospirillaceae fam. nov.</title>
        <authorList>
            <person name="Koziaeva V."/>
            <person name="Geelhoed J.S."/>
            <person name="Sorokin D.Y."/>
            <person name="Grouzdev D.S."/>
        </authorList>
    </citation>
    <scope>NUCLEOTIDE SEQUENCE [LARGE SCALE GENOMIC DNA]</scope>
    <source>
        <strain evidence="11 12">J10</strain>
    </source>
</reference>
<comment type="caution">
    <text evidence="11">The sequence shown here is derived from an EMBL/GenBank/DDBJ whole genome shotgun (WGS) entry which is preliminary data.</text>
</comment>
<proteinExistence type="inferred from homology"/>
<dbReference type="Pfam" id="PF04442">
    <property type="entry name" value="CtaG_Cox11"/>
    <property type="match status" value="1"/>
</dbReference>
<dbReference type="Proteomes" id="UP000680714">
    <property type="component" value="Unassembled WGS sequence"/>
</dbReference>
<dbReference type="RefSeq" id="WP_211545799.1">
    <property type="nucleotide sequence ID" value="NZ_JAGTUF010000001.1"/>
</dbReference>
<keyword evidence="6 10" id="KW-0735">Signal-anchor</keyword>
<evidence type="ECO:0000256" key="7">
    <source>
        <dbReference type="ARBA" id="ARBA00022989"/>
    </source>
</evidence>
<dbReference type="SUPFAM" id="SSF110111">
    <property type="entry name" value="Ctag/Cox11"/>
    <property type="match status" value="1"/>
</dbReference>
<dbReference type="HAMAP" id="MF_00155">
    <property type="entry name" value="CtaG"/>
    <property type="match status" value="1"/>
</dbReference>
<keyword evidence="12" id="KW-1185">Reference proteome</keyword>
<evidence type="ECO:0000256" key="9">
    <source>
        <dbReference type="ARBA" id="ARBA00023136"/>
    </source>
</evidence>
<evidence type="ECO:0000313" key="11">
    <source>
        <dbReference type="EMBL" id="MBR9970294.1"/>
    </source>
</evidence>
<evidence type="ECO:0000256" key="8">
    <source>
        <dbReference type="ARBA" id="ARBA00023008"/>
    </source>
</evidence>
<keyword evidence="7 10" id="KW-1133">Transmembrane helix</keyword>
<comment type="function">
    <text evidence="1 10">Exerts its effect at some terminal stage of cytochrome c oxidase synthesis, probably by being involved in the insertion of the copper B into subunit I.</text>
</comment>
<accession>A0ABS5I7K3</accession>
<comment type="similarity">
    <text evidence="3 10">Belongs to the COX11/CtaG family.</text>
</comment>
<sequence>MKNRGQTITLIASLGAVALMAGLVAASVPLYNLFCRATGYGGTTQIADHAGTATGRTITVRFDASLAKDMKWRFQPEQRQITTHLGEPTLAIFSATNLSDKAVVGTATFNVTPAKAGVYFNKIQCFCFTEQRLEPGQTVDMPVSFFVDPALADDDTTSEVTTITLSYTFFDISQRQGRS</sequence>
<dbReference type="EMBL" id="JAGTUF010000001">
    <property type="protein sequence ID" value="MBR9970294.1"/>
    <property type="molecule type" value="Genomic_DNA"/>
</dbReference>
<comment type="subcellular location">
    <subcellularLocation>
        <location evidence="2 10">Cell inner membrane</location>
        <topology evidence="2 10">Single-pass type II membrane protein</topology>
        <orientation evidence="2 10">Periplasmic side</orientation>
    </subcellularLocation>
</comment>
<gene>
    <name evidence="10" type="primary">ctaG</name>
    <name evidence="11" type="ORF">KEC16_01035</name>
</gene>
<evidence type="ECO:0000256" key="5">
    <source>
        <dbReference type="ARBA" id="ARBA00022692"/>
    </source>
</evidence>
<dbReference type="Gene3D" id="2.60.370.10">
    <property type="entry name" value="Ctag/Cox11"/>
    <property type="match status" value="1"/>
</dbReference>
<evidence type="ECO:0000256" key="2">
    <source>
        <dbReference type="ARBA" id="ARBA00004382"/>
    </source>
</evidence>
<protein>
    <recommendedName>
        <fullName evidence="4 10">Cytochrome c oxidase assembly protein CtaG</fullName>
    </recommendedName>
</protein>
<evidence type="ECO:0000256" key="1">
    <source>
        <dbReference type="ARBA" id="ARBA00004007"/>
    </source>
</evidence>
<keyword evidence="10" id="KW-1003">Cell membrane</keyword>
<feature type="topological domain" description="Periplasmic" evidence="10">
    <location>
        <begin position="28"/>
        <end position="179"/>
    </location>
</feature>
<dbReference type="PIRSF" id="PIRSF005413">
    <property type="entry name" value="COX11"/>
    <property type="match status" value="1"/>
</dbReference>
<keyword evidence="10" id="KW-0997">Cell inner membrane</keyword>